<accession>A0AA40G6E8</accession>
<feature type="compositionally biased region" description="Polar residues" evidence="1">
    <location>
        <begin position="78"/>
        <end position="119"/>
    </location>
</feature>
<proteinExistence type="predicted"/>
<dbReference type="AlphaFoldDB" id="A0AA40G6E8"/>
<feature type="region of interest" description="Disordered" evidence="1">
    <location>
        <begin position="1"/>
        <end position="119"/>
    </location>
</feature>
<gene>
    <name evidence="2" type="ORF">K0M31_017839</name>
</gene>
<name>A0AA40G6E8_9HYME</name>
<keyword evidence="3" id="KW-1185">Reference proteome</keyword>
<evidence type="ECO:0000313" key="2">
    <source>
        <dbReference type="EMBL" id="KAK1131553.1"/>
    </source>
</evidence>
<feature type="compositionally biased region" description="Polar residues" evidence="1">
    <location>
        <begin position="53"/>
        <end position="69"/>
    </location>
</feature>
<sequence>MRSRELFTNRTKLESQLNDRTDSFDVETSFVRRRTYANDTNQKQETKARNRSDTSANSSNNETPESQATEPAYRININPGNCQDHSPNASSQHGRNKHGTTVSNCHQRELQPTSFSYLR</sequence>
<feature type="compositionally biased region" description="Basic and acidic residues" evidence="1">
    <location>
        <begin position="42"/>
        <end position="52"/>
    </location>
</feature>
<evidence type="ECO:0000256" key="1">
    <source>
        <dbReference type="SAM" id="MobiDB-lite"/>
    </source>
</evidence>
<evidence type="ECO:0000313" key="3">
    <source>
        <dbReference type="Proteomes" id="UP001177670"/>
    </source>
</evidence>
<feature type="compositionally biased region" description="Basic and acidic residues" evidence="1">
    <location>
        <begin position="1"/>
        <end position="23"/>
    </location>
</feature>
<reference evidence="2" key="1">
    <citation type="submission" date="2021-10" db="EMBL/GenBank/DDBJ databases">
        <title>Melipona bicolor Genome sequencing and assembly.</title>
        <authorList>
            <person name="Araujo N.S."/>
            <person name="Arias M.C."/>
        </authorList>
    </citation>
    <scope>NUCLEOTIDE SEQUENCE</scope>
    <source>
        <strain evidence="2">USP_2M_L1-L4_2017</strain>
        <tissue evidence="2">Whole body</tissue>
    </source>
</reference>
<organism evidence="2 3">
    <name type="scientific">Melipona bicolor</name>
    <dbReference type="NCBI Taxonomy" id="60889"/>
    <lineage>
        <taxon>Eukaryota</taxon>
        <taxon>Metazoa</taxon>
        <taxon>Ecdysozoa</taxon>
        <taxon>Arthropoda</taxon>
        <taxon>Hexapoda</taxon>
        <taxon>Insecta</taxon>
        <taxon>Pterygota</taxon>
        <taxon>Neoptera</taxon>
        <taxon>Endopterygota</taxon>
        <taxon>Hymenoptera</taxon>
        <taxon>Apocrita</taxon>
        <taxon>Aculeata</taxon>
        <taxon>Apoidea</taxon>
        <taxon>Anthophila</taxon>
        <taxon>Apidae</taxon>
        <taxon>Melipona</taxon>
    </lineage>
</organism>
<protein>
    <submittedName>
        <fullName evidence="2">Uncharacterized protein</fullName>
    </submittedName>
</protein>
<dbReference type="EMBL" id="JAHYIQ010000006">
    <property type="protein sequence ID" value="KAK1131553.1"/>
    <property type="molecule type" value="Genomic_DNA"/>
</dbReference>
<comment type="caution">
    <text evidence="2">The sequence shown here is derived from an EMBL/GenBank/DDBJ whole genome shotgun (WGS) entry which is preliminary data.</text>
</comment>
<dbReference type="Proteomes" id="UP001177670">
    <property type="component" value="Unassembled WGS sequence"/>
</dbReference>